<organism evidence="1 2">
    <name type="scientific">Carnegiea gigantea</name>
    <dbReference type="NCBI Taxonomy" id="171969"/>
    <lineage>
        <taxon>Eukaryota</taxon>
        <taxon>Viridiplantae</taxon>
        <taxon>Streptophyta</taxon>
        <taxon>Embryophyta</taxon>
        <taxon>Tracheophyta</taxon>
        <taxon>Spermatophyta</taxon>
        <taxon>Magnoliopsida</taxon>
        <taxon>eudicotyledons</taxon>
        <taxon>Gunneridae</taxon>
        <taxon>Pentapetalae</taxon>
        <taxon>Caryophyllales</taxon>
        <taxon>Cactineae</taxon>
        <taxon>Cactaceae</taxon>
        <taxon>Cactoideae</taxon>
        <taxon>Echinocereeae</taxon>
        <taxon>Carnegiea</taxon>
    </lineage>
</organism>
<gene>
    <name evidence="1" type="ORF">Cgig2_004530</name>
</gene>
<reference evidence="1" key="1">
    <citation type="submission" date="2022-04" db="EMBL/GenBank/DDBJ databases">
        <title>Carnegiea gigantea Genome sequencing and assembly v2.</title>
        <authorList>
            <person name="Copetti D."/>
            <person name="Sanderson M.J."/>
            <person name="Burquez A."/>
            <person name="Wojciechowski M.F."/>
        </authorList>
    </citation>
    <scope>NUCLEOTIDE SEQUENCE</scope>
    <source>
        <strain evidence="1">SGP5-SGP5p</strain>
        <tissue evidence="1">Aerial part</tissue>
    </source>
</reference>
<dbReference type="Proteomes" id="UP001153076">
    <property type="component" value="Unassembled WGS sequence"/>
</dbReference>
<dbReference type="EMBL" id="JAKOGI010000254">
    <property type="protein sequence ID" value="KAJ8438420.1"/>
    <property type="molecule type" value="Genomic_DNA"/>
</dbReference>
<evidence type="ECO:0000313" key="1">
    <source>
        <dbReference type="EMBL" id="KAJ8438420.1"/>
    </source>
</evidence>
<evidence type="ECO:0000313" key="2">
    <source>
        <dbReference type="Proteomes" id="UP001153076"/>
    </source>
</evidence>
<sequence length="156" mass="18320">MKLELYSSMRIKIQNVLRGFVGKVSESLGVLNMKVYYDFNPAFMLVEPLILITVYWSRTSYQNTRTEYWRNIQTKEQLQLCSLERHQIVVLIFMVLNQNQVFPIQLQYRPHVKLFKFLNKDCPNHVSAKIPCHSSQVIKPELRVQMIVFPSAINGA</sequence>
<comment type="caution">
    <text evidence="1">The sequence shown here is derived from an EMBL/GenBank/DDBJ whole genome shotgun (WGS) entry which is preliminary data.</text>
</comment>
<accession>A0A9Q1QF99</accession>
<name>A0A9Q1QF99_9CARY</name>
<protein>
    <submittedName>
        <fullName evidence="1">Uncharacterized protein</fullName>
    </submittedName>
</protein>
<dbReference type="AlphaFoldDB" id="A0A9Q1QF99"/>
<proteinExistence type="predicted"/>
<keyword evidence="2" id="KW-1185">Reference proteome</keyword>